<accession>A0AAW1UCE3</accession>
<keyword evidence="2" id="KW-1185">Reference proteome</keyword>
<dbReference type="AlphaFoldDB" id="A0AAW1UCE3"/>
<proteinExistence type="predicted"/>
<name>A0AAW1UCE3_9CUCU</name>
<dbReference type="EMBL" id="JARQZJ010000047">
    <property type="protein sequence ID" value="KAK9878346.1"/>
    <property type="molecule type" value="Genomic_DNA"/>
</dbReference>
<evidence type="ECO:0000313" key="1">
    <source>
        <dbReference type="EMBL" id="KAK9878346.1"/>
    </source>
</evidence>
<gene>
    <name evidence="1" type="ORF">WA026_021646</name>
</gene>
<comment type="caution">
    <text evidence="1">The sequence shown here is derived from an EMBL/GenBank/DDBJ whole genome shotgun (WGS) entry which is preliminary data.</text>
</comment>
<reference evidence="1 2" key="1">
    <citation type="submission" date="2023-03" db="EMBL/GenBank/DDBJ databases">
        <title>Genome insight into feeding habits of ladybird beetles.</title>
        <authorList>
            <person name="Li H.-S."/>
            <person name="Huang Y.-H."/>
            <person name="Pang H."/>
        </authorList>
    </citation>
    <scope>NUCLEOTIDE SEQUENCE [LARGE SCALE GENOMIC DNA]</scope>
    <source>
        <strain evidence="1">SYSU_2023b</strain>
        <tissue evidence="1">Whole body</tissue>
    </source>
</reference>
<protein>
    <submittedName>
        <fullName evidence="1">Uncharacterized protein</fullName>
    </submittedName>
</protein>
<dbReference type="Proteomes" id="UP001431783">
    <property type="component" value="Unassembled WGS sequence"/>
</dbReference>
<organism evidence="1 2">
    <name type="scientific">Henosepilachna vigintioctopunctata</name>
    <dbReference type="NCBI Taxonomy" id="420089"/>
    <lineage>
        <taxon>Eukaryota</taxon>
        <taxon>Metazoa</taxon>
        <taxon>Ecdysozoa</taxon>
        <taxon>Arthropoda</taxon>
        <taxon>Hexapoda</taxon>
        <taxon>Insecta</taxon>
        <taxon>Pterygota</taxon>
        <taxon>Neoptera</taxon>
        <taxon>Endopterygota</taxon>
        <taxon>Coleoptera</taxon>
        <taxon>Polyphaga</taxon>
        <taxon>Cucujiformia</taxon>
        <taxon>Coccinelloidea</taxon>
        <taxon>Coccinellidae</taxon>
        <taxon>Epilachninae</taxon>
        <taxon>Epilachnini</taxon>
        <taxon>Henosepilachna</taxon>
    </lineage>
</organism>
<evidence type="ECO:0000313" key="2">
    <source>
        <dbReference type="Proteomes" id="UP001431783"/>
    </source>
</evidence>
<sequence length="215" mass="25241">MSNLKRLENKRKTFISRISEYYSIAVQSSTDPSKRGQLKSSYADISEIFDRYSEYHNEVIMLVESDEEFDIQEKVRKDTEHFYYESLSIYHSLNQPDARMASLLSVEASAKLPPLNIPHFDGDPKSVRIRVMQSYLTDRQQSVRVENKLSDRRVLDRNLRFRPVGLFLPRMSFEKLAMFGFLSKLQIAFLKVHKFSKCGHLKFEKKSRSKIEKTA</sequence>